<sequence>MFIINIVFFFPTTPQTNIANMNYTMVGYYCPVYGGVHWRPVQISGYSSNFSCSFPSHKFLKIICCIQMFERVLNLNRTFVNTFIRVRSSICPPCLNWTQGLVLGSTKNTLENQTEPDHGSTRHCFCIREASFYLAKKVDPEIVHLAGRWHSLAYETYIWALEQVASQHLSILSP</sequence>
<dbReference type="InParanoid" id="A0A0C9Z7J0"/>
<dbReference type="Proteomes" id="UP000054485">
    <property type="component" value="Unassembled WGS sequence"/>
</dbReference>
<protein>
    <submittedName>
        <fullName evidence="1">Uncharacterized protein</fullName>
    </submittedName>
</protein>
<dbReference type="AlphaFoldDB" id="A0A0C9Z7J0"/>
<reference evidence="1 2" key="1">
    <citation type="submission" date="2014-04" db="EMBL/GenBank/DDBJ databases">
        <authorList>
            <consortium name="DOE Joint Genome Institute"/>
            <person name="Kuo A."/>
            <person name="Ruytinx J."/>
            <person name="Rineau F."/>
            <person name="Colpaert J."/>
            <person name="Kohler A."/>
            <person name="Nagy L.G."/>
            <person name="Floudas D."/>
            <person name="Copeland A."/>
            <person name="Barry K.W."/>
            <person name="Cichocki N."/>
            <person name="Veneault-Fourrey C."/>
            <person name="LaButti K."/>
            <person name="Lindquist E.A."/>
            <person name="Lipzen A."/>
            <person name="Lundell T."/>
            <person name="Morin E."/>
            <person name="Murat C."/>
            <person name="Sun H."/>
            <person name="Tunlid A."/>
            <person name="Henrissat B."/>
            <person name="Grigoriev I.V."/>
            <person name="Hibbett D.S."/>
            <person name="Martin F."/>
            <person name="Nordberg H.P."/>
            <person name="Cantor M.N."/>
            <person name="Hua S.X."/>
        </authorList>
    </citation>
    <scope>NUCLEOTIDE SEQUENCE [LARGE SCALE GENOMIC DNA]</scope>
    <source>
        <strain evidence="1 2">UH-Slu-Lm8-n1</strain>
    </source>
</reference>
<gene>
    <name evidence="1" type="ORF">CY34DRAFT_99514</name>
</gene>
<evidence type="ECO:0000313" key="2">
    <source>
        <dbReference type="Proteomes" id="UP000054485"/>
    </source>
</evidence>
<name>A0A0C9Z7J0_9AGAM</name>
<reference evidence="2" key="2">
    <citation type="submission" date="2015-01" db="EMBL/GenBank/DDBJ databases">
        <title>Evolutionary Origins and Diversification of the Mycorrhizal Mutualists.</title>
        <authorList>
            <consortium name="DOE Joint Genome Institute"/>
            <consortium name="Mycorrhizal Genomics Consortium"/>
            <person name="Kohler A."/>
            <person name="Kuo A."/>
            <person name="Nagy L.G."/>
            <person name="Floudas D."/>
            <person name="Copeland A."/>
            <person name="Barry K.W."/>
            <person name="Cichocki N."/>
            <person name="Veneault-Fourrey C."/>
            <person name="LaButti K."/>
            <person name="Lindquist E.A."/>
            <person name="Lipzen A."/>
            <person name="Lundell T."/>
            <person name="Morin E."/>
            <person name="Murat C."/>
            <person name="Riley R."/>
            <person name="Ohm R."/>
            <person name="Sun H."/>
            <person name="Tunlid A."/>
            <person name="Henrissat B."/>
            <person name="Grigoriev I.V."/>
            <person name="Hibbett D.S."/>
            <person name="Martin F."/>
        </authorList>
    </citation>
    <scope>NUCLEOTIDE SEQUENCE [LARGE SCALE GENOMIC DNA]</scope>
    <source>
        <strain evidence="2">UH-Slu-Lm8-n1</strain>
    </source>
</reference>
<dbReference type="EMBL" id="KN835933">
    <property type="protein sequence ID" value="KIK33480.1"/>
    <property type="molecule type" value="Genomic_DNA"/>
</dbReference>
<evidence type="ECO:0000313" key="1">
    <source>
        <dbReference type="EMBL" id="KIK33480.1"/>
    </source>
</evidence>
<dbReference type="HOGENOM" id="CLU_1541125_0_0_1"/>
<dbReference type="OrthoDB" id="3254696at2759"/>
<accession>A0A0C9Z7J0</accession>
<organism evidence="1 2">
    <name type="scientific">Suillus luteus UH-Slu-Lm8-n1</name>
    <dbReference type="NCBI Taxonomy" id="930992"/>
    <lineage>
        <taxon>Eukaryota</taxon>
        <taxon>Fungi</taxon>
        <taxon>Dikarya</taxon>
        <taxon>Basidiomycota</taxon>
        <taxon>Agaricomycotina</taxon>
        <taxon>Agaricomycetes</taxon>
        <taxon>Agaricomycetidae</taxon>
        <taxon>Boletales</taxon>
        <taxon>Suillineae</taxon>
        <taxon>Suillaceae</taxon>
        <taxon>Suillus</taxon>
    </lineage>
</organism>
<keyword evidence="2" id="KW-1185">Reference proteome</keyword>
<proteinExistence type="predicted"/>